<dbReference type="NCBIfam" id="TIGR02916">
    <property type="entry name" value="PEP_his_kin"/>
    <property type="match status" value="1"/>
</dbReference>
<dbReference type="InterPro" id="IPR005467">
    <property type="entry name" value="His_kinase_dom"/>
</dbReference>
<dbReference type="EMBL" id="HG322949">
    <property type="protein sequence ID" value="CDG82960.1"/>
    <property type="molecule type" value="Genomic_DNA"/>
</dbReference>
<evidence type="ECO:0000259" key="8">
    <source>
        <dbReference type="PROSITE" id="PS50109"/>
    </source>
</evidence>
<dbReference type="Proteomes" id="UP000027604">
    <property type="component" value="Chromosome I"/>
</dbReference>
<dbReference type="GO" id="GO:0004673">
    <property type="term" value="F:protein histidine kinase activity"/>
    <property type="evidence" value="ECO:0007669"/>
    <property type="project" value="UniProtKB-EC"/>
</dbReference>
<dbReference type="Gene3D" id="3.30.565.10">
    <property type="entry name" value="Histidine kinase-like ATPase, C-terminal domain"/>
    <property type="match status" value="1"/>
</dbReference>
<evidence type="ECO:0000256" key="2">
    <source>
        <dbReference type="ARBA" id="ARBA00012438"/>
    </source>
</evidence>
<feature type="transmembrane region" description="Helical" evidence="7">
    <location>
        <begin position="191"/>
        <end position="211"/>
    </location>
</feature>
<feature type="transmembrane region" description="Helical" evidence="7">
    <location>
        <begin position="44"/>
        <end position="63"/>
    </location>
</feature>
<dbReference type="PROSITE" id="PS50109">
    <property type="entry name" value="HIS_KIN"/>
    <property type="match status" value="1"/>
</dbReference>
<keyword evidence="3 9" id="KW-0808">Transferase</keyword>
<keyword evidence="5 9" id="KW-0418">Kinase</keyword>
<evidence type="ECO:0000256" key="5">
    <source>
        <dbReference type="ARBA" id="ARBA00022777"/>
    </source>
</evidence>
<dbReference type="InterPro" id="IPR050980">
    <property type="entry name" value="2C_sensor_his_kinase"/>
</dbReference>
<name>W0V5W1_9BURK</name>
<dbReference type="InterPro" id="IPR036890">
    <property type="entry name" value="HATPase_C_sf"/>
</dbReference>
<dbReference type="Gene3D" id="3.30.450.40">
    <property type="match status" value="1"/>
</dbReference>
<dbReference type="PANTHER" id="PTHR44936">
    <property type="entry name" value="SENSOR PROTEIN CREC"/>
    <property type="match status" value="1"/>
</dbReference>
<dbReference type="PANTHER" id="PTHR44936:SF10">
    <property type="entry name" value="SENSOR PROTEIN RSTB"/>
    <property type="match status" value="1"/>
</dbReference>
<comment type="catalytic activity">
    <reaction evidence="1">
        <text>ATP + protein L-histidine = ADP + protein N-phospho-L-histidine.</text>
        <dbReference type="EC" id="2.7.13.3"/>
    </reaction>
</comment>
<dbReference type="InterPro" id="IPR003594">
    <property type="entry name" value="HATPase_dom"/>
</dbReference>
<dbReference type="eggNOG" id="COG4191">
    <property type="taxonomic scope" value="Bacteria"/>
</dbReference>
<accession>W0V5W1</accession>
<evidence type="ECO:0000256" key="4">
    <source>
        <dbReference type="ARBA" id="ARBA00022741"/>
    </source>
</evidence>
<dbReference type="Pfam" id="PF13185">
    <property type="entry name" value="GAF_2"/>
    <property type="match status" value="1"/>
</dbReference>
<feature type="transmembrane region" description="Helical" evidence="7">
    <location>
        <begin position="101"/>
        <end position="119"/>
    </location>
</feature>
<gene>
    <name evidence="9" type="primary">prsK</name>
    <name evidence="9" type="ORF">GJA_2326</name>
</gene>
<feature type="transmembrane region" description="Helical" evidence="7">
    <location>
        <begin position="158"/>
        <end position="179"/>
    </location>
</feature>
<keyword evidence="10" id="KW-1185">Reference proteome</keyword>
<dbReference type="STRING" id="1349767.GJA_2326"/>
<keyword evidence="7" id="KW-1133">Transmembrane helix</keyword>
<organism evidence="9 10">
    <name type="scientific">Janthinobacterium agaricidamnosum NBRC 102515 = DSM 9628</name>
    <dbReference type="NCBI Taxonomy" id="1349767"/>
    <lineage>
        <taxon>Bacteria</taxon>
        <taxon>Pseudomonadati</taxon>
        <taxon>Pseudomonadota</taxon>
        <taxon>Betaproteobacteria</taxon>
        <taxon>Burkholderiales</taxon>
        <taxon>Oxalobacteraceae</taxon>
        <taxon>Janthinobacterium</taxon>
    </lineage>
</organism>
<dbReference type="InterPro" id="IPR004358">
    <property type="entry name" value="Sig_transdc_His_kin-like_C"/>
</dbReference>
<feature type="transmembrane region" description="Helical" evidence="7">
    <location>
        <begin position="262"/>
        <end position="282"/>
    </location>
</feature>
<evidence type="ECO:0000256" key="6">
    <source>
        <dbReference type="ARBA" id="ARBA00022840"/>
    </source>
</evidence>
<evidence type="ECO:0000313" key="9">
    <source>
        <dbReference type="EMBL" id="CDG82960.1"/>
    </source>
</evidence>
<sequence>MIMRAGLSSDDMTALSYGLASLAFFALSLLLLGNWRARRNARALCLACLCTALWATGTLVLALGGQPPWSVAGDLLEILRSGAWMVFLLLLLESPGLRRNVLIGLLAGLAAVQLLAGMMAPLSTLALMVLIVGRLLLAVLGMLLVEQWYRNTPAPQRWGIKFACLGVGGLFTYDFYLYSDALLFRSINGEIWAARGIVNALCAPLLALSAARNPAWALGLSISRQMMFRSAALLGAAMYLLAMASSAYYLRYFGGKWGAVMQVAYLGGAGLLLAGVLFSGALRAKLKVFINKHFYKAIFDYREEWLRFTRALSEDGPALGERTIQAVGQLVESPAGALWIVREQGCCEPAASWNMPPQSASLPVASQCCQFMESRSWVIDVADCQRHPQHYDGLALPDFLLALPQLWLLVPLMLHGRLFGFVALARPRTRIGLNWEIRDVLKIAASQAASYLAHRESADSLTVARQFESFNRMSTFIVHDLKNLVFQLSLLLSNAEKHKANPAFQQDMLGTLDHSVKKMTLLLQKLSRGEAPDMAAPLQIEQLLRQAVLAKANAEPAPRLEIGAAGLTVLAHPARLERVLGHIIQNAIEATAKDGKVLVRLLREQCYAVVELNDTGQGMSEQFIRERLFKPFESTKTAGMGIGVFESREYIREVGGQLEVSSVPAVGTTFRVILPLHVS</sequence>
<feature type="domain" description="Histidine kinase" evidence="8">
    <location>
        <begin position="476"/>
        <end position="678"/>
    </location>
</feature>
<dbReference type="PATRIC" id="fig|1349767.4.peg.4069"/>
<dbReference type="AlphaFoldDB" id="W0V5W1"/>
<dbReference type="EC" id="2.7.13.3" evidence="2"/>
<dbReference type="GO" id="GO:0005524">
    <property type="term" value="F:ATP binding"/>
    <property type="evidence" value="ECO:0007669"/>
    <property type="project" value="UniProtKB-KW"/>
</dbReference>
<dbReference type="SMART" id="SM00387">
    <property type="entry name" value="HATPase_c"/>
    <property type="match status" value="1"/>
</dbReference>
<dbReference type="InterPro" id="IPR029016">
    <property type="entry name" value="GAF-like_dom_sf"/>
</dbReference>
<feature type="transmembrane region" description="Helical" evidence="7">
    <location>
        <begin position="75"/>
        <end position="92"/>
    </location>
</feature>
<dbReference type="PRINTS" id="PR00344">
    <property type="entry name" value="BCTRLSENSOR"/>
</dbReference>
<dbReference type="Pfam" id="PF02518">
    <property type="entry name" value="HATPase_c"/>
    <property type="match status" value="1"/>
</dbReference>
<dbReference type="HOGENOM" id="CLU_024784_0_0_4"/>
<dbReference type="KEGG" id="jag:GJA_2326"/>
<keyword evidence="7" id="KW-0812">Transmembrane</keyword>
<evidence type="ECO:0000256" key="7">
    <source>
        <dbReference type="SAM" id="Phobius"/>
    </source>
</evidence>
<evidence type="ECO:0000313" key="10">
    <source>
        <dbReference type="Proteomes" id="UP000027604"/>
    </source>
</evidence>
<dbReference type="InterPro" id="IPR014265">
    <property type="entry name" value="XrtA/PrsK"/>
</dbReference>
<dbReference type="InterPro" id="IPR003018">
    <property type="entry name" value="GAF"/>
</dbReference>
<feature type="transmembrane region" description="Helical" evidence="7">
    <location>
        <begin position="12"/>
        <end position="32"/>
    </location>
</feature>
<dbReference type="SUPFAM" id="SSF55874">
    <property type="entry name" value="ATPase domain of HSP90 chaperone/DNA topoisomerase II/histidine kinase"/>
    <property type="match status" value="1"/>
</dbReference>
<keyword evidence="6" id="KW-0067">ATP-binding</keyword>
<feature type="transmembrane region" description="Helical" evidence="7">
    <location>
        <begin position="231"/>
        <end position="250"/>
    </location>
</feature>
<feature type="transmembrane region" description="Helical" evidence="7">
    <location>
        <begin position="125"/>
        <end position="146"/>
    </location>
</feature>
<dbReference type="SUPFAM" id="SSF55781">
    <property type="entry name" value="GAF domain-like"/>
    <property type="match status" value="1"/>
</dbReference>
<evidence type="ECO:0000256" key="1">
    <source>
        <dbReference type="ARBA" id="ARBA00000085"/>
    </source>
</evidence>
<keyword evidence="4" id="KW-0547">Nucleotide-binding</keyword>
<reference evidence="9 10" key="1">
    <citation type="journal article" date="2015" name="Genome Announc.">
        <title>Genome Sequence of Mushroom Soft-Rot Pathogen Janthinobacterium agaricidamnosum.</title>
        <authorList>
            <person name="Graupner K."/>
            <person name="Lackner G."/>
            <person name="Hertweck C."/>
        </authorList>
    </citation>
    <scope>NUCLEOTIDE SEQUENCE [LARGE SCALE GENOMIC DNA]</scope>
    <source>
        <strain evidence="10">NBRC 102515 / DSM 9628</strain>
    </source>
</reference>
<keyword evidence="7" id="KW-0472">Membrane</keyword>
<protein>
    <recommendedName>
        <fullName evidence="2">histidine kinase</fullName>
        <ecNumber evidence="2">2.7.13.3</ecNumber>
    </recommendedName>
</protein>
<proteinExistence type="predicted"/>
<evidence type="ECO:0000256" key="3">
    <source>
        <dbReference type="ARBA" id="ARBA00022679"/>
    </source>
</evidence>